<evidence type="ECO:0000256" key="1">
    <source>
        <dbReference type="ARBA" id="ARBA00004202"/>
    </source>
</evidence>
<evidence type="ECO:0000256" key="4">
    <source>
        <dbReference type="SAM" id="Coils"/>
    </source>
</evidence>
<dbReference type="Gene3D" id="3.10.20.90">
    <property type="entry name" value="Phosphatidylinositol 3-kinase Catalytic Subunit, Chain A, domain 1"/>
    <property type="match status" value="1"/>
</dbReference>
<dbReference type="SUPFAM" id="SSF54236">
    <property type="entry name" value="Ubiquitin-like"/>
    <property type="match status" value="1"/>
</dbReference>
<dbReference type="SUPFAM" id="SSF47031">
    <property type="entry name" value="Second domain of FERM"/>
    <property type="match status" value="1"/>
</dbReference>
<dbReference type="Pfam" id="PF09379">
    <property type="entry name" value="FERM_N"/>
    <property type="match status" value="1"/>
</dbReference>
<keyword evidence="4" id="KW-0175">Coiled coil</keyword>
<reference evidence="7 8" key="1">
    <citation type="submission" date="2021-04" db="EMBL/GenBank/DDBJ databases">
        <authorList>
            <person name="Bliznina A."/>
        </authorList>
    </citation>
    <scope>NUCLEOTIDE SEQUENCE [LARGE SCALE GENOMIC DNA]</scope>
</reference>
<dbReference type="PROSITE" id="PS50057">
    <property type="entry name" value="FERM_3"/>
    <property type="match status" value="1"/>
</dbReference>
<dbReference type="InterPro" id="IPR011993">
    <property type="entry name" value="PH-like_dom_sf"/>
</dbReference>
<keyword evidence="8" id="KW-1185">Reference proteome</keyword>
<evidence type="ECO:0000313" key="8">
    <source>
        <dbReference type="Proteomes" id="UP001158576"/>
    </source>
</evidence>
<dbReference type="Gene3D" id="1.20.5.450">
    <property type="match status" value="1"/>
</dbReference>
<dbReference type="Pfam" id="PF09380">
    <property type="entry name" value="FERM_C"/>
    <property type="match status" value="1"/>
</dbReference>
<feature type="coiled-coil region" evidence="4">
    <location>
        <begin position="334"/>
        <end position="403"/>
    </location>
</feature>
<name>A0ABN7SME2_OIKDI</name>
<organism evidence="7 8">
    <name type="scientific">Oikopleura dioica</name>
    <name type="common">Tunicate</name>
    <dbReference type="NCBI Taxonomy" id="34765"/>
    <lineage>
        <taxon>Eukaryota</taxon>
        <taxon>Metazoa</taxon>
        <taxon>Chordata</taxon>
        <taxon>Tunicata</taxon>
        <taxon>Appendicularia</taxon>
        <taxon>Copelata</taxon>
        <taxon>Oikopleuridae</taxon>
        <taxon>Oikopleura</taxon>
    </lineage>
</organism>
<dbReference type="InterPro" id="IPR011174">
    <property type="entry name" value="ERM"/>
</dbReference>
<accession>A0ABN7SME2</accession>
<dbReference type="SMART" id="SM00295">
    <property type="entry name" value="B41"/>
    <property type="match status" value="1"/>
</dbReference>
<dbReference type="InterPro" id="IPR035963">
    <property type="entry name" value="FERM_2"/>
</dbReference>
<dbReference type="EMBL" id="OU015569">
    <property type="protein sequence ID" value="CAG5098297.1"/>
    <property type="molecule type" value="Genomic_DNA"/>
</dbReference>
<keyword evidence="2" id="KW-1003">Cell membrane</keyword>
<keyword evidence="3" id="KW-0472">Membrane</keyword>
<evidence type="ECO:0000313" key="7">
    <source>
        <dbReference type="EMBL" id="CAG5098297.1"/>
    </source>
</evidence>
<dbReference type="InterPro" id="IPR029071">
    <property type="entry name" value="Ubiquitin-like_domsf"/>
</dbReference>
<dbReference type="SMART" id="SM01196">
    <property type="entry name" value="FERM_C"/>
    <property type="match status" value="1"/>
</dbReference>
<dbReference type="InterPro" id="IPR018979">
    <property type="entry name" value="FERM_N"/>
</dbReference>
<dbReference type="PANTHER" id="PTHR23281">
    <property type="entry name" value="MERLIN/MOESIN/EZRIN/RADIXIN"/>
    <property type="match status" value="1"/>
</dbReference>
<comment type="subcellular location">
    <subcellularLocation>
        <location evidence="1">Cell membrane</location>
        <topology evidence="1">Peripheral membrane protein</topology>
    </subcellularLocation>
</comment>
<evidence type="ECO:0000256" key="5">
    <source>
        <dbReference type="SAM" id="MobiDB-lite"/>
    </source>
</evidence>
<evidence type="ECO:0000259" key="6">
    <source>
        <dbReference type="PROSITE" id="PS50057"/>
    </source>
</evidence>
<evidence type="ECO:0000256" key="3">
    <source>
        <dbReference type="ARBA" id="ARBA00023136"/>
    </source>
</evidence>
<evidence type="ECO:0000256" key="2">
    <source>
        <dbReference type="ARBA" id="ARBA00022475"/>
    </source>
</evidence>
<dbReference type="InterPro" id="IPR018980">
    <property type="entry name" value="FERM_PH-like_C"/>
</dbReference>
<sequence>MNFFKGRRSSLNLTVKTYAQEEVSFPADPKKKVREIFDKVCNLLSVRETWFFGLTFLEEGQKNWLRVDKEIRTELKKQINKNKPNESIVIFFCVKFYPEKVTEEIVLPLTQNLFYLQIKDDFLSGRLHVDPDIALLLAAFITQVEIGDLEEFDECSSQMQTKFSLFIEQLQSRSIDKLLPDDIDRQLKEQHGNPVQLIFEAFLENRGMTPEDSKLEFLKDASKRSGNFGIIYFDAQRDNMECDQVLGITPRGINVYNPKNLIQHVEQFEWTSISDLNFKETRFLITSAKKKDEKRAEEVVFRTESTHISQVILDLCITNHDNFIQRLEAPSIELQQMKEAAKEENERRKDDRQHLLRERQLRRNIETELDEASRDLHIMKAESDKLREDNEKLDILVKSLKEEIVLLHCSISDKDSKIKQLEKYSLQIHDEMIEKDRQLMIFQKALSSQQSYPPPVGQPAHHNHYNGDRRARSPDFVYKQNPHHFNHKSDSSTGSEGVLRHSPAHLYNLVPTESASTMQLTETLNFVNQMKGESDKLSAEINDMRLQSEKTFNVVRQGLDAHTKLTEY</sequence>
<dbReference type="InterPro" id="IPR014352">
    <property type="entry name" value="FERM/acyl-CoA-bd_prot_sf"/>
</dbReference>
<gene>
    <name evidence="7" type="ORF">OKIOD_LOCUS7097</name>
</gene>
<dbReference type="Gene3D" id="1.20.80.10">
    <property type="match status" value="1"/>
</dbReference>
<feature type="domain" description="FERM" evidence="6">
    <location>
        <begin position="11"/>
        <end position="327"/>
    </location>
</feature>
<dbReference type="Pfam" id="PF00373">
    <property type="entry name" value="FERM_M"/>
    <property type="match status" value="1"/>
</dbReference>
<protein>
    <submittedName>
        <fullName evidence="7">Oidioi.mRNA.OKI2018_I69.XSR.g15539.t1.cds</fullName>
    </submittedName>
</protein>
<dbReference type="Proteomes" id="UP001158576">
    <property type="component" value="Chromosome XSR"/>
</dbReference>
<dbReference type="InterPro" id="IPR019749">
    <property type="entry name" value="Band_41_domain"/>
</dbReference>
<dbReference type="InterPro" id="IPR019748">
    <property type="entry name" value="FERM_central"/>
</dbReference>
<dbReference type="Gene3D" id="2.30.29.30">
    <property type="entry name" value="Pleckstrin-homology domain (PH domain)/Phosphotyrosine-binding domain (PTB)"/>
    <property type="match status" value="1"/>
</dbReference>
<dbReference type="SUPFAM" id="SSF50729">
    <property type="entry name" value="PH domain-like"/>
    <property type="match status" value="1"/>
</dbReference>
<dbReference type="PRINTS" id="PR00935">
    <property type="entry name" value="BAND41"/>
</dbReference>
<feature type="region of interest" description="Disordered" evidence="5">
    <location>
        <begin position="450"/>
        <end position="499"/>
    </location>
</feature>
<proteinExistence type="predicted"/>
<dbReference type="CDD" id="cd14473">
    <property type="entry name" value="FERM_B-lobe"/>
    <property type="match status" value="1"/>
</dbReference>
<dbReference type="InterPro" id="IPR000299">
    <property type="entry name" value="FERM_domain"/>
</dbReference>